<dbReference type="GO" id="GO:0005737">
    <property type="term" value="C:cytoplasm"/>
    <property type="evidence" value="ECO:0007669"/>
    <property type="project" value="TreeGrafter"/>
</dbReference>
<dbReference type="Pfam" id="PF01370">
    <property type="entry name" value="Epimerase"/>
    <property type="match status" value="1"/>
</dbReference>
<name>A0A5C6C7M3_9BACT</name>
<dbReference type="PANTHER" id="PTHR48079:SF6">
    <property type="entry name" value="NAD(P)-BINDING DOMAIN-CONTAINING PROTEIN-RELATED"/>
    <property type="match status" value="1"/>
</dbReference>
<sequence>MRVFVTGGTGLLGNTVLRQLEAAGHETVALVRDVPDLRLFDGLSTHFLRGDLSDVDAIQRGVAESDAVIHSAGLIHLGWTRLRESMQVNRDGTAAIAQACRRYDRKLVHVGTVDTLAIGSRAHPANEATPITAENRQVPCSYVQSKRAGVGEVLAQVEQGLRATIVHPGFMLGPWDWKPSSGRMLIEVGRSWRPLAPPGGCSLCDSRDVAAGTIAAIERGGDQGRQFILAGENVTYFQLWTEIAKRMKSRAPLMPTGPAGLWIAGKLGDAFSLVSGKESGDLNSAIVEMSRMFHWYDSSRAKTELDYTTRHLGETLDDATMWIQSHHMSRQRIPA</sequence>
<keyword evidence="3" id="KW-1185">Reference proteome</keyword>
<dbReference type="GO" id="GO:0008460">
    <property type="term" value="F:dTDP-glucose 4,6-dehydratase activity"/>
    <property type="evidence" value="ECO:0007669"/>
    <property type="project" value="UniProtKB-EC"/>
</dbReference>
<dbReference type="RefSeq" id="WP_146596639.1">
    <property type="nucleotide sequence ID" value="NZ_SJPT01000009.1"/>
</dbReference>
<dbReference type="InterPro" id="IPR036291">
    <property type="entry name" value="NAD(P)-bd_dom_sf"/>
</dbReference>
<gene>
    <name evidence="2" type="primary">rmlB</name>
    <name evidence="2" type="ORF">Pla52o_46090</name>
</gene>
<dbReference type="AlphaFoldDB" id="A0A5C6C7M3"/>
<dbReference type="InterPro" id="IPR051783">
    <property type="entry name" value="NAD(P)-dependent_oxidoreduct"/>
</dbReference>
<evidence type="ECO:0000313" key="3">
    <source>
        <dbReference type="Proteomes" id="UP000316304"/>
    </source>
</evidence>
<proteinExistence type="predicted"/>
<protein>
    <submittedName>
        <fullName evidence="2">dTDP-glucose 4,6-dehydratase</fullName>
        <ecNumber evidence="2">4.2.1.46</ecNumber>
    </submittedName>
</protein>
<organism evidence="2 3">
    <name type="scientific">Novipirellula galeiformis</name>
    <dbReference type="NCBI Taxonomy" id="2528004"/>
    <lineage>
        <taxon>Bacteria</taxon>
        <taxon>Pseudomonadati</taxon>
        <taxon>Planctomycetota</taxon>
        <taxon>Planctomycetia</taxon>
        <taxon>Pirellulales</taxon>
        <taxon>Pirellulaceae</taxon>
        <taxon>Novipirellula</taxon>
    </lineage>
</organism>
<dbReference type="PANTHER" id="PTHR48079">
    <property type="entry name" value="PROTEIN YEEZ"/>
    <property type="match status" value="1"/>
</dbReference>
<dbReference type="Proteomes" id="UP000316304">
    <property type="component" value="Unassembled WGS sequence"/>
</dbReference>
<dbReference type="OrthoDB" id="9811743at2"/>
<dbReference type="EC" id="4.2.1.46" evidence="2"/>
<dbReference type="SUPFAM" id="SSF51735">
    <property type="entry name" value="NAD(P)-binding Rossmann-fold domains"/>
    <property type="match status" value="1"/>
</dbReference>
<evidence type="ECO:0000259" key="1">
    <source>
        <dbReference type="Pfam" id="PF01370"/>
    </source>
</evidence>
<reference evidence="2 3" key="1">
    <citation type="submission" date="2019-02" db="EMBL/GenBank/DDBJ databases">
        <title>Deep-cultivation of Planctomycetes and their phenomic and genomic characterization uncovers novel biology.</title>
        <authorList>
            <person name="Wiegand S."/>
            <person name="Jogler M."/>
            <person name="Boedeker C."/>
            <person name="Pinto D."/>
            <person name="Vollmers J."/>
            <person name="Rivas-Marin E."/>
            <person name="Kohn T."/>
            <person name="Peeters S.H."/>
            <person name="Heuer A."/>
            <person name="Rast P."/>
            <person name="Oberbeckmann S."/>
            <person name="Bunk B."/>
            <person name="Jeske O."/>
            <person name="Meyerdierks A."/>
            <person name="Storesund J.E."/>
            <person name="Kallscheuer N."/>
            <person name="Luecker S."/>
            <person name="Lage O.M."/>
            <person name="Pohl T."/>
            <person name="Merkel B.J."/>
            <person name="Hornburger P."/>
            <person name="Mueller R.-W."/>
            <person name="Bruemmer F."/>
            <person name="Labrenz M."/>
            <person name="Spormann A.M."/>
            <person name="Op Den Camp H."/>
            <person name="Overmann J."/>
            <person name="Amann R."/>
            <person name="Jetten M.S.M."/>
            <person name="Mascher T."/>
            <person name="Medema M.H."/>
            <person name="Devos D.P."/>
            <person name="Kaster A.-K."/>
            <person name="Ovreas L."/>
            <person name="Rohde M."/>
            <person name="Galperin M.Y."/>
            <person name="Jogler C."/>
        </authorList>
    </citation>
    <scope>NUCLEOTIDE SEQUENCE [LARGE SCALE GENOMIC DNA]</scope>
    <source>
        <strain evidence="2 3">Pla52o</strain>
    </source>
</reference>
<feature type="domain" description="NAD-dependent epimerase/dehydratase" evidence="1">
    <location>
        <begin position="3"/>
        <end position="225"/>
    </location>
</feature>
<dbReference type="GO" id="GO:0004029">
    <property type="term" value="F:aldehyde dehydrogenase (NAD+) activity"/>
    <property type="evidence" value="ECO:0007669"/>
    <property type="project" value="TreeGrafter"/>
</dbReference>
<comment type="caution">
    <text evidence="2">The sequence shown here is derived from an EMBL/GenBank/DDBJ whole genome shotgun (WGS) entry which is preliminary data.</text>
</comment>
<dbReference type="EMBL" id="SJPT01000009">
    <property type="protein sequence ID" value="TWU20095.1"/>
    <property type="molecule type" value="Genomic_DNA"/>
</dbReference>
<accession>A0A5C6C7M3</accession>
<keyword evidence="2" id="KW-0456">Lyase</keyword>
<dbReference type="InterPro" id="IPR001509">
    <property type="entry name" value="Epimerase_deHydtase"/>
</dbReference>
<evidence type="ECO:0000313" key="2">
    <source>
        <dbReference type="EMBL" id="TWU20095.1"/>
    </source>
</evidence>
<dbReference type="Gene3D" id="3.40.50.720">
    <property type="entry name" value="NAD(P)-binding Rossmann-like Domain"/>
    <property type="match status" value="1"/>
</dbReference>